<evidence type="ECO:0000313" key="4">
    <source>
        <dbReference type="EMBL" id="EKE76149.1"/>
    </source>
</evidence>
<dbReference type="Pfam" id="PF01370">
    <property type="entry name" value="Epimerase"/>
    <property type="match status" value="1"/>
</dbReference>
<feature type="domain" description="DUF1731" evidence="3">
    <location>
        <begin position="248"/>
        <end position="293"/>
    </location>
</feature>
<gene>
    <name evidence="4" type="ORF">B3C1_04555</name>
</gene>
<dbReference type="OrthoDB" id="9801773at2"/>
<evidence type="ECO:0000256" key="1">
    <source>
        <dbReference type="ARBA" id="ARBA00009353"/>
    </source>
</evidence>
<dbReference type="NCBIfam" id="TIGR01777">
    <property type="entry name" value="yfcH"/>
    <property type="match status" value="1"/>
</dbReference>
<feature type="domain" description="NAD-dependent epimerase/dehydratase" evidence="2">
    <location>
        <begin position="7"/>
        <end position="220"/>
    </location>
</feature>
<organism evidence="4 5">
    <name type="scientific">Gallaecimonas xiamenensis 3-C-1</name>
    <dbReference type="NCBI Taxonomy" id="745411"/>
    <lineage>
        <taxon>Bacteria</taxon>
        <taxon>Pseudomonadati</taxon>
        <taxon>Pseudomonadota</taxon>
        <taxon>Gammaproteobacteria</taxon>
        <taxon>Enterobacterales</taxon>
        <taxon>Gallaecimonadaceae</taxon>
        <taxon>Gallaecimonas</taxon>
    </lineage>
</organism>
<dbReference type="PANTHER" id="PTHR11092:SF0">
    <property type="entry name" value="EPIMERASE FAMILY PROTEIN SDR39U1"/>
    <property type="match status" value="1"/>
</dbReference>
<dbReference type="SUPFAM" id="SSF51735">
    <property type="entry name" value="NAD(P)-binding Rossmann-fold domains"/>
    <property type="match status" value="1"/>
</dbReference>
<keyword evidence="5" id="KW-1185">Reference proteome</keyword>
<dbReference type="Gene3D" id="3.40.50.720">
    <property type="entry name" value="NAD(P)-binding Rossmann-like Domain"/>
    <property type="match status" value="1"/>
</dbReference>
<protein>
    <recommendedName>
        <fullName evidence="6">TIGR01777 family protein</fullName>
    </recommendedName>
</protein>
<dbReference type="eggNOG" id="COG1090">
    <property type="taxonomic scope" value="Bacteria"/>
</dbReference>
<dbReference type="InterPro" id="IPR010099">
    <property type="entry name" value="SDR39U1"/>
</dbReference>
<comment type="similarity">
    <text evidence="1">Belongs to the NAD(P)-dependent epimerase/dehydratase family. SDR39U1 subfamily.</text>
</comment>
<accession>K2K0B6</accession>
<dbReference type="PANTHER" id="PTHR11092">
    <property type="entry name" value="SUGAR NUCLEOTIDE EPIMERASE RELATED"/>
    <property type="match status" value="1"/>
</dbReference>
<dbReference type="InterPro" id="IPR013549">
    <property type="entry name" value="DUF1731"/>
</dbReference>
<dbReference type="STRING" id="745411.B3C1_04555"/>
<dbReference type="AlphaFoldDB" id="K2K0B6"/>
<sequence length="297" mass="31877">MSKPQLFITGGTGFIGRALVAALKGRFAITALTRNPDKARALLGEDISLCANVPDLTGMDAVINLAGEPIADKRWSQHQKRRLESSRWQLTEELVNAMAKAPPRVFISGSAIGYYGPQSPDTIVTESYSAITDDFAHRLCAGWEQRALKAQEFTRVCLLRTGVVLGKGGGALHKMLPPFKLGLGGRIGSGEQMMSWISHTDMVAAILFLLDREDLSGAFNCTAPNPVSNSELTQALGRALGRPTLLPMPPLAAKLLLGEGATLLLDGQKVIPKRLLEAGFVFQHPELDGALAAQLRA</sequence>
<comment type="caution">
    <text evidence="4">The sequence shown here is derived from an EMBL/GenBank/DDBJ whole genome shotgun (WGS) entry which is preliminary data.</text>
</comment>
<dbReference type="PATRIC" id="fig|745411.4.peg.901"/>
<dbReference type="RefSeq" id="WP_008483224.1">
    <property type="nucleotide sequence ID" value="NZ_AMRI01000005.1"/>
</dbReference>
<dbReference type="InterPro" id="IPR036291">
    <property type="entry name" value="NAD(P)-bd_dom_sf"/>
</dbReference>
<evidence type="ECO:0000313" key="5">
    <source>
        <dbReference type="Proteomes" id="UP000006755"/>
    </source>
</evidence>
<dbReference type="Proteomes" id="UP000006755">
    <property type="component" value="Unassembled WGS sequence"/>
</dbReference>
<name>K2K0B6_9GAMM</name>
<proteinExistence type="inferred from homology"/>
<evidence type="ECO:0000259" key="2">
    <source>
        <dbReference type="Pfam" id="PF01370"/>
    </source>
</evidence>
<dbReference type="EMBL" id="AMRI01000005">
    <property type="protein sequence ID" value="EKE76149.1"/>
    <property type="molecule type" value="Genomic_DNA"/>
</dbReference>
<dbReference type="Pfam" id="PF08338">
    <property type="entry name" value="DUF1731"/>
    <property type="match status" value="1"/>
</dbReference>
<reference evidence="4 5" key="1">
    <citation type="journal article" date="2012" name="J. Bacteriol.">
        <title>Genome Sequence of Gallaecimonas xiamenensis Type Strain 3-C-1.</title>
        <authorList>
            <person name="Lai Q."/>
            <person name="Wang L."/>
            <person name="Wang W."/>
            <person name="Shao Z."/>
        </authorList>
    </citation>
    <scope>NUCLEOTIDE SEQUENCE [LARGE SCALE GENOMIC DNA]</scope>
    <source>
        <strain evidence="4 5">3-C-1</strain>
    </source>
</reference>
<evidence type="ECO:0008006" key="6">
    <source>
        <dbReference type="Google" id="ProtNLM"/>
    </source>
</evidence>
<dbReference type="InterPro" id="IPR001509">
    <property type="entry name" value="Epimerase_deHydtase"/>
</dbReference>
<dbReference type="CDD" id="cd05242">
    <property type="entry name" value="SDR_a8"/>
    <property type="match status" value="1"/>
</dbReference>
<evidence type="ECO:0000259" key="3">
    <source>
        <dbReference type="Pfam" id="PF08338"/>
    </source>
</evidence>